<feature type="domain" description="Transposase IS66 C-terminal" evidence="4">
    <location>
        <begin position="487"/>
        <end position="524"/>
    </location>
</feature>
<evidence type="ECO:0000313" key="5">
    <source>
        <dbReference type="EMBL" id="CCW19764.1"/>
    </source>
</evidence>
<dbReference type="InterPro" id="IPR024474">
    <property type="entry name" value="Znf_dom_IS66"/>
</dbReference>
<dbReference type="PANTHER" id="PTHR33678:SF1">
    <property type="entry name" value="BLL1576 PROTEIN"/>
    <property type="match status" value="1"/>
</dbReference>
<evidence type="ECO:0000259" key="1">
    <source>
        <dbReference type="Pfam" id="PF03050"/>
    </source>
</evidence>
<dbReference type="AlphaFoldDB" id="N1MSQ3"/>
<feature type="domain" description="Transposase IS66 zinc-finger binding" evidence="2">
    <location>
        <begin position="133"/>
        <end position="177"/>
    </location>
</feature>
<sequence>MSLEALPDDPDALKVLLISTRAELLQAEALAAIAQAQVTDAYAVIEELKLRTAKARQDKWGQSSERHKHLLDQLEMQLEDVVTSATEDELAAELAVAKAGKAGVPVAPFTRKRAARRPLSSDLPRHRVVVPGPQTCSCCQGSDLKKIGESVTESREVIPRQWIVLQTVREKFVCRDCTTISQTPAPFHPVPRGSVGPKLLAMIAFNKFGLHQPLNRQSETYAAEGMDISVSTLADMVGHATILLNPLLPLLEDHVLAGLRIHHDDMTVPVIAAGKTITGRVWASVRDDRPFGGGDPPGVMFYYTRDRTGAHPQRQLPRFTGILQADAYTGYEALYAPGRKLQPILEAACWAHARRPFYKEARLKGSPLAREIVKRMDAVVTAERQIWGRSADERLEYRQRHVASLVAELEAHLRQQYRRVSRKSDLAKAISYMVSRWESFARFLHDGRICMTNNAAERRVRTVAIGRKNWTFCGSDRGGHRAAAMYSLIQTCRLNGVDPHAWLRDVIASISDQPQNRLHGLLPWNWCVFATRLCINPSLRLPDSTSAHHVPVPRVLAGCTRRSGWVRQNNRGGCLLYPVWFIGGDHPVWRALLAEYWRHARERAPVRVHLEQLVACCDQRANQHAVKALYPHLAVKADLGKVRESVRVICIGLVRRHIQRRLGMAGMNANRRQAFQLQRMIEPDRQRPRLEHDALRVRSTLADHLCYQFGIGQRQIRLPASRTETNVSFNDTARPINCFMVVSRSMLGPAMRS</sequence>
<evidence type="ECO:0000259" key="4">
    <source>
        <dbReference type="Pfam" id="PF13817"/>
    </source>
</evidence>
<dbReference type="PANTHER" id="PTHR33678">
    <property type="entry name" value="BLL1576 PROTEIN"/>
    <property type="match status" value="1"/>
</dbReference>
<feature type="domain" description="Transposase TnpC homeodomain" evidence="3">
    <location>
        <begin position="48"/>
        <end position="128"/>
    </location>
</feature>
<dbReference type="Proteomes" id="UP000013201">
    <property type="component" value="Unassembled WGS sequence"/>
</dbReference>
<dbReference type="Pfam" id="PF13005">
    <property type="entry name" value="zf-IS66"/>
    <property type="match status" value="1"/>
</dbReference>
<feature type="domain" description="Transposase IS66 central" evidence="1">
    <location>
        <begin position="193"/>
        <end position="480"/>
    </location>
</feature>
<dbReference type="InterPro" id="IPR052344">
    <property type="entry name" value="Transposase-related"/>
</dbReference>
<evidence type="ECO:0000259" key="2">
    <source>
        <dbReference type="Pfam" id="PF13005"/>
    </source>
</evidence>
<accession>N1MSQ3</accession>
<comment type="caution">
    <text evidence="5">The sequence shown here is derived from an EMBL/GenBank/DDBJ whole genome shotgun (WGS) entry which is preliminary data.</text>
</comment>
<reference evidence="5 6" key="1">
    <citation type="submission" date="2013-03" db="EMBL/GenBank/DDBJ databases">
        <authorList>
            <person name="Le V."/>
        </authorList>
    </citation>
    <scope>NUCLEOTIDE SEQUENCE [LARGE SCALE GENOMIC DNA]</scope>
    <source>
        <strain evidence="5 6">BiD32</strain>
    </source>
</reference>
<dbReference type="NCBIfam" id="NF033517">
    <property type="entry name" value="transpos_IS66"/>
    <property type="match status" value="1"/>
</dbReference>
<reference evidence="6" key="2">
    <citation type="submission" date="2013-04" db="EMBL/GenBank/DDBJ databases">
        <title>Bisphenol A degrading Sphingobium sp. strain BiD32.</title>
        <authorList>
            <person name="Nielsen J.L."/>
            <person name="Zhou N.A."/>
            <person name="Kjeldal H."/>
        </authorList>
    </citation>
    <scope>NUCLEOTIDE SEQUENCE [LARGE SCALE GENOMIC DNA]</scope>
    <source>
        <strain evidence="6">BiD32</strain>
    </source>
</reference>
<dbReference type="EMBL" id="CAVK010000229">
    <property type="protein sequence ID" value="CCW19764.1"/>
    <property type="molecule type" value="Genomic_DNA"/>
</dbReference>
<dbReference type="Pfam" id="PF03050">
    <property type="entry name" value="DDE_Tnp_IS66"/>
    <property type="match status" value="1"/>
</dbReference>
<dbReference type="InterPro" id="IPR039552">
    <property type="entry name" value="IS66_C"/>
</dbReference>
<dbReference type="Pfam" id="PF13007">
    <property type="entry name" value="LZ_Tnp_IS66"/>
    <property type="match status" value="1"/>
</dbReference>
<organism evidence="5 6">
    <name type="scientific">Sphingobium indicum BiD32</name>
    <dbReference type="NCBI Taxonomy" id="1301087"/>
    <lineage>
        <taxon>Bacteria</taxon>
        <taxon>Pseudomonadati</taxon>
        <taxon>Pseudomonadota</taxon>
        <taxon>Alphaproteobacteria</taxon>
        <taxon>Sphingomonadales</taxon>
        <taxon>Sphingomonadaceae</taxon>
        <taxon>Sphingobium</taxon>
    </lineage>
</organism>
<name>N1MSQ3_9SPHN</name>
<dbReference type="InterPro" id="IPR004291">
    <property type="entry name" value="Transposase_IS66_central"/>
</dbReference>
<dbReference type="Pfam" id="PF13817">
    <property type="entry name" value="DDE_Tnp_IS66_C"/>
    <property type="match status" value="1"/>
</dbReference>
<gene>
    <name evidence="5" type="ORF">EBBID32_41340</name>
</gene>
<proteinExistence type="predicted"/>
<dbReference type="InterPro" id="IPR024463">
    <property type="entry name" value="Transposase_TnpC_homeodom"/>
</dbReference>
<evidence type="ECO:0000313" key="6">
    <source>
        <dbReference type="Proteomes" id="UP000013201"/>
    </source>
</evidence>
<keyword evidence="6" id="KW-1185">Reference proteome</keyword>
<protein>
    <submittedName>
        <fullName evidence="5">Mobile element protein</fullName>
    </submittedName>
</protein>
<evidence type="ECO:0000259" key="3">
    <source>
        <dbReference type="Pfam" id="PF13007"/>
    </source>
</evidence>